<reference evidence="1" key="2">
    <citation type="journal article" date="2022" name="New Phytol.">
        <title>Evolutionary transition to the ectomycorrhizal habit in the genomes of a hyperdiverse lineage of mushroom-forming fungi.</title>
        <authorList>
            <person name="Looney B."/>
            <person name="Miyauchi S."/>
            <person name="Morin E."/>
            <person name="Drula E."/>
            <person name="Courty P.E."/>
            <person name="Kohler A."/>
            <person name="Kuo A."/>
            <person name="LaButti K."/>
            <person name="Pangilinan J."/>
            <person name="Lipzen A."/>
            <person name="Riley R."/>
            <person name="Andreopoulos W."/>
            <person name="He G."/>
            <person name="Johnson J."/>
            <person name="Nolan M."/>
            <person name="Tritt A."/>
            <person name="Barry K.W."/>
            <person name="Grigoriev I.V."/>
            <person name="Nagy L.G."/>
            <person name="Hibbett D."/>
            <person name="Henrissat B."/>
            <person name="Matheny P.B."/>
            <person name="Labbe J."/>
            <person name="Martin F.M."/>
        </authorList>
    </citation>
    <scope>NUCLEOTIDE SEQUENCE</scope>
    <source>
        <strain evidence="1">FP105234-sp</strain>
    </source>
</reference>
<protein>
    <submittedName>
        <fullName evidence="1">Uncharacterized protein</fullName>
    </submittedName>
</protein>
<accession>A0ACB8S1D9</accession>
<reference evidence="1" key="1">
    <citation type="submission" date="2021-02" db="EMBL/GenBank/DDBJ databases">
        <authorList>
            <consortium name="DOE Joint Genome Institute"/>
            <person name="Ahrendt S."/>
            <person name="Looney B.P."/>
            <person name="Miyauchi S."/>
            <person name="Morin E."/>
            <person name="Drula E."/>
            <person name="Courty P.E."/>
            <person name="Chicoki N."/>
            <person name="Fauchery L."/>
            <person name="Kohler A."/>
            <person name="Kuo A."/>
            <person name="Labutti K."/>
            <person name="Pangilinan J."/>
            <person name="Lipzen A."/>
            <person name="Riley R."/>
            <person name="Andreopoulos W."/>
            <person name="He G."/>
            <person name="Johnson J."/>
            <person name="Barry K.W."/>
            <person name="Grigoriev I.V."/>
            <person name="Nagy L."/>
            <person name="Hibbett D."/>
            <person name="Henrissat B."/>
            <person name="Matheny P.B."/>
            <person name="Labbe J."/>
            <person name="Martin F."/>
        </authorList>
    </citation>
    <scope>NUCLEOTIDE SEQUENCE</scope>
    <source>
        <strain evidence="1">FP105234-sp</strain>
    </source>
</reference>
<comment type="caution">
    <text evidence="1">The sequence shown here is derived from an EMBL/GenBank/DDBJ whole genome shotgun (WGS) entry which is preliminary data.</text>
</comment>
<name>A0ACB8S1D9_9AGAM</name>
<gene>
    <name evidence="1" type="ORF">FA95DRAFT_816282</name>
</gene>
<evidence type="ECO:0000313" key="1">
    <source>
        <dbReference type="EMBL" id="KAI0049680.1"/>
    </source>
</evidence>
<organism evidence="1 2">
    <name type="scientific">Auriscalpium vulgare</name>
    <dbReference type="NCBI Taxonomy" id="40419"/>
    <lineage>
        <taxon>Eukaryota</taxon>
        <taxon>Fungi</taxon>
        <taxon>Dikarya</taxon>
        <taxon>Basidiomycota</taxon>
        <taxon>Agaricomycotina</taxon>
        <taxon>Agaricomycetes</taxon>
        <taxon>Russulales</taxon>
        <taxon>Auriscalpiaceae</taxon>
        <taxon>Auriscalpium</taxon>
    </lineage>
</organism>
<sequence length="372" mass="38845">MPPPASASASGVPLATPAQVVTFTVYAPGASASPSPPPLVNASGSSVPIGAIVGGVVGGVALSLIAVLGWWYWGNRIERAEAKARKEQTEHLKVRENTRRNASSGFSPRVHYQPKLTVDPDGRKVKFLPRTGAATAATPAPAPPPSEKDGVLTAEKGKQRADVADGYMDEEKFDPDEVHDEGISVTPPPSPPPIAPLPVLTRHAKPPAPSPLSAPPISAPPPDSPPPVLPRAKSPASQPPPPPPPPPRRGSWVLPSDTPPIMPRAKSTSSASRPPPVTTQRRTSTHSVLSTQPLSRETRARMGMPAPAAPLPLAHKPSGVSTVDSTYSRDSGEPRAPRDSVSRRFLGAVGLGANRLSTHTKSTGSFYSDTNE</sequence>
<proteinExistence type="predicted"/>
<dbReference type="EMBL" id="MU275870">
    <property type="protein sequence ID" value="KAI0049680.1"/>
    <property type="molecule type" value="Genomic_DNA"/>
</dbReference>
<keyword evidence="2" id="KW-1185">Reference proteome</keyword>
<dbReference type="Proteomes" id="UP000814033">
    <property type="component" value="Unassembled WGS sequence"/>
</dbReference>
<evidence type="ECO:0000313" key="2">
    <source>
        <dbReference type="Proteomes" id="UP000814033"/>
    </source>
</evidence>